<dbReference type="InterPro" id="IPR029045">
    <property type="entry name" value="ClpP/crotonase-like_dom_sf"/>
</dbReference>
<dbReference type="PANTHER" id="PTHR33209">
    <property type="entry name" value="PROTEASE 4"/>
    <property type="match status" value="1"/>
</dbReference>
<dbReference type="InterPro" id="IPR002142">
    <property type="entry name" value="Peptidase_S49"/>
</dbReference>
<dbReference type="Gene3D" id="3.90.226.10">
    <property type="entry name" value="2-enoyl-CoA Hydratase, Chain A, domain 1"/>
    <property type="match status" value="2"/>
</dbReference>
<evidence type="ECO:0000256" key="7">
    <source>
        <dbReference type="SAM" id="MobiDB-lite"/>
    </source>
</evidence>
<feature type="region of interest" description="Disordered" evidence="7">
    <location>
        <begin position="494"/>
        <end position="524"/>
    </location>
</feature>
<dbReference type="CDD" id="cd07018">
    <property type="entry name" value="S49_SppA_67K_type"/>
    <property type="match status" value="1"/>
</dbReference>
<evidence type="ECO:0000313" key="10">
    <source>
        <dbReference type="Proteomes" id="UP001374803"/>
    </source>
</evidence>
<evidence type="ECO:0000256" key="1">
    <source>
        <dbReference type="ARBA" id="ARBA00004370"/>
    </source>
</evidence>
<comment type="similarity">
    <text evidence="2">Belongs to the peptidase S49 family.</text>
</comment>
<evidence type="ECO:0000256" key="4">
    <source>
        <dbReference type="ARBA" id="ARBA00022801"/>
    </source>
</evidence>
<keyword evidence="4" id="KW-0378">Hydrolase</keyword>
<name>A0ABZ2L5P1_9BACT</name>
<dbReference type="Proteomes" id="UP001374803">
    <property type="component" value="Chromosome"/>
</dbReference>
<reference evidence="9" key="1">
    <citation type="submission" date="2021-12" db="EMBL/GenBank/DDBJ databases">
        <title>Discovery of the Pendulisporaceae a myxobacterial family with distinct sporulation behavior and unique specialized metabolism.</title>
        <authorList>
            <person name="Garcia R."/>
            <person name="Popoff A."/>
            <person name="Bader C.D."/>
            <person name="Loehr J."/>
            <person name="Walesch S."/>
            <person name="Walt C."/>
            <person name="Boldt J."/>
            <person name="Bunk B."/>
            <person name="Haeckl F.J.F.P.J."/>
            <person name="Gunesch A.P."/>
            <person name="Birkelbach J."/>
            <person name="Nuebel U."/>
            <person name="Pietschmann T."/>
            <person name="Bach T."/>
            <person name="Mueller R."/>
        </authorList>
    </citation>
    <scope>NUCLEOTIDE SEQUENCE</scope>
    <source>
        <strain evidence="9">MSr11367</strain>
    </source>
</reference>
<evidence type="ECO:0000256" key="6">
    <source>
        <dbReference type="ARBA" id="ARBA00023136"/>
    </source>
</evidence>
<sequence length="572" mass="61635">MLVLRLVLQFFRLLLWPLSRLRRAKAAPDGAYVHLEIDGAVTDVAAPARPWDAWVRKRAVTVHGIAELVDAILDDPKPRGLLVTLKSLHAGMATATSLRAQLSRLRDAGRDVVVFLPLGGDTREYYVATAAARIFVGPQTTVAPLGFAVNARYLRGALEKAGLTPEVFARGTYKSAGETLVRDSMSDAQREQMEALLATFYDELVDAVAEGRHLDVETARARIDAAPYRAADAVTAGMADGEAYDDEVAHKLEDAKLVPAAAYLAARAGGRIGPLRPEPFIGVVRVHGPIATDNAMHLPFATDEPLIQVVRRARRDPKVRAVILHIDSPGGSALASDRIHHELVRLAAEKPLIACMANVAASGGYYVAAPAHVIVAEPTTVTGSIGVVAARFTPEPLLSRLGITTSSLRRGEHAGLLNPAGPLSDGERGAIEKELDGVYRGFVQVVSDGRKKSYDEVHAVAQGRVWVGRDARARGLVDELGGFATALRLARERGGARDESQGRKLAPKVLRPPRSPLPPLSPEHREKRVARVAALRLLALLGLGPSALLFGSARKERLFLWSELGERFSQIE</sequence>
<keyword evidence="6" id="KW-0472">Membrane</keyword>
<protein>
    <submittedName>
        <fullName evidence="9">Signal peptide peptidase SppA</fullName>
    </submittedName>
</protein>
<dbReference type="InterPro" id="IPR047217">
    <property type="entry name" value="S49_SppA_67K_type_N"/>
</dbReference>
<comment type="subcellular location">
    <subcellularLocation>
        <location evidence="1">Membrane</location>
    </subcellularLocation>
</comment>
<dbReference type="SUPFAM" id="SSF52096">
    <property type="entry name" value="ClpP/crotonase"/>
    <property type="match status" value="2"/>
</dbReference>
<evidence type="ECO:0000256" key="3">
    <source>
        <dbReference type="ARBA" id="ARBA00022670"/>
    </source>
</evidence>
<accession>A0ABZ2L5P1</accession>
<dbReference type="CDD" id="cd07023">
    <property type="entry name" value="S49_Sppa_N_C"/>
    <property type="match status" value="1"/>
</dbReference>
<dbReference type="InterPro" id="IPR004634">
    <property type="entry name" value="Pept_S49_pIV"/>
</dbReference>
<dbReference type="InterPro" id="IPR047272">
    <property type="entry name" value="S49_SppA_C"/>
</dbReference>
<evidence type="ECO:0000313" key="9">
    <source>
        <dbReference type="EMBL" id="WXB04515.1"/>
    </source>
</evidence>
<evidence type="ECO:0000259" key="8">
    <source>
        <dbReference type="Pfam" id="PF01343"/>
    </source>
</evidence>
<dbReference type="PIRSF" id="PIRSF001217">
    <property type="entry name" value="Protease_4_SppA"/>
    <property type="match status" value="1"/>
</dbReference>
<feature type="domain" description="Peptidase S49" evidence="8">
    <location>
        <begin position="346"/>
        <end position="492"/>
    </location>
</feature>
<dbReference type="RefSeq" id="WP_394834157.1">
    <property type="nucleotide sequence ID" value="NZ_CP089929.1"/>
</dbReference>
<feature type="domain" description="Peptidase S49" evidence="8">
    <location>
        <begin position="107"/>
        <end position="256"/>
    </location>
</feature>
<dbReference type="PANTHER" id="PTHR33209:SF1">
    <property type="entry name" value="PEPTIDASE S49 DOMAIN-CONTAINING PROTEIN"/>
    <property type="match status" value="1"/>
</dbReference>
<dbReference type="InterPro" id="IPR004635">
    <property type="entry name" value="Pept_S49_SppA"/>
</dbReference>
<dbReference type="NCBIfam" id="TIGR00706">
    <property type="entry name" value="SppA_dom"/>
    <property type="match status" value="1"/>
</dbReference>
<dbReference type="EMBL" id="CP089983">
    <property type="protein sequence ID" value="WXB04515.1"/>
    <property type="molecule type" value="Genomic_DNA"/>
</dbReference>
<gene>
    <name evidence="9" type="primary">sppA</name>
    <name evidence="9" type="ORF">LVJ94_47395</name>
</gene>
<dbReference type="Gene3D" id="6.20.330.10">
    <property type="match status" value="1"/>
</dbReference>
<keyword evidence="5" id="KW-0720">Serine protease</keyword>
<keyword evidence="3" id="KW-0645">Protease</keyword>
<proteinExistence type="inferred from homology"/>
<keyword evidence="10" id="KW-1185">Reference proteome</keyword>
<dbReference type="Pfam" id="PF01343">
    <property type="entry name" value="Peptidase_S49"/>
    <property type="match status" value="2"/>
</dbReference>
<evidence type="ECO:0000256" key="2">
    <source>
        <dbReference type="ARBA" id="ARBA00008683"/>
    </source>
</evidence>
<organism evidence="9 10">
    <name type="scientific">Pendulispora rubella</name>
    <dbReference type="NCBI Taxonomy" id="2741070"/>
    <lineage>
        <taxon>Bacteria</taxon>
        <taxon>Pseudomonadati</taxon>
        <taxon>Myxococcota</taxon>
        <taxon>Myxococcia</taxon>
        <taxon>Myxococcales</taxon>
        <taxon>Sorangiineae</taxon>
        <taxon>Pendulisporaceae</taxon>
        <taxon>Pendulispora</taxon>
    </lineage>
</organism>
<evidence type="ECO:0000256" key="5">
    <source>
        <dbReference type="ARBA" id="ARBA00022825"/>
    </source>
</evidence>